<name>A0A5B8SY19_9GAMM</name>
<evidence type="ECO:0000256" key="1">
    <source>
        <dbReference type="ARBA" id="ARBA00004496"/>
    </source>
</evidence>
<dbReference type="SUPFAM" id="SSF52540">
    <property type="entry name" value="P-loop containing nucleoside triphosphate hydrolases"/>
    <property type="match status" value="1"/>
</dbReference>
<keyword evidence="6 10" id="KW-0418">Kinase</keyword>
<dbReference type="GO" id="GO:0005524">
    <property type="term" value="F:ATP binding"/>
    <property type="evidence" value="ECO:0007669"/>
    <property type="project" value="UniProtKB-UniRule"/>
</dbReference>
<evidence type="ECO:0000256" key="9">
    <source>
        <dbReference type="ARBA" id="ARBA00048478"/>
    </source>
</evidence>
<keyword evidence="4 10" id="KW-0808">Transferase</keyword>
<dbReference type="FunFam" id="3.40.50.300:FF:000262">
    <property type="entry name" value="Cytidylate kinase"/>
    <property type="match status" value="1"/>
</dbReference>
<organism evidence="13 14">
    <name type="scientific">Pistricoccus aurantiacus</name>
    <dbReference type="NCBI Taxonomy" id="1883414"/>
    <lineage>
        <taxon>Bacteria</taxon>
        <taxon>Pseudomonadati</taxon>
        <taxon>Pseudomonadota</taxon>
        <taxon>Gammaproteobacteria</taxon>
        <taxon>Oceanospirillales</taxon>
        <taxon>Halomonadaceae</taxon>
        <taxon>Pistricoccus</taxon>
    </lineage>
</organism>
<dbReference type="GO" id="GO:0006220">
    <property type="term" value="P:pyrimidine nucleotide metabolic process"/>
    <property type="evidence" value="ECO:0007669"/>
    <property type="project" value="UniProtKB-UniRule"/>
</dbReference>
<dbReference type="NCBIfam" id="TIGR00017">
    <property type="entry name" value="cmk"/>
    <property type="match status" value="1"/>
</dbReference>
<evidence type="ECO:0000259" key="12">
    <source>
        <dbReference type="Pfam" id="PF02224"/>
    </source>
</evidence>
<comment type="catalytic activity">
    <reaction evidence="8 10">
        <text>dCMP + ATP = dCDP + ADP</text>
        <dbReference type="Rhea" id="RHEA:25094"/>
        <dbReference type="ChEBI" id="CHEBI:30616"/>
        <dbReference type="ChEBI" id="CHEBI:57566"/>
        <dbReference type="ChEBI" id="CHEBI:58593"/>
        <dbReference type="ChEBI" id="CHEBI:456216"/>
        <dbReference type="EC" id="2.7.4.25"/>
    </reaction>
</comment>
<dbReference type="GO" id="GO:0036430">
    <property type="term" value="F:CMP kinase activity"/>
    <property type="evidence" value="ECO:0007669"/>
    <property type="project" value="RHEA"/>
</dbReference>
<dbReference type="PANTHER" id="PTHR21299">
    <property type="entry name" value="CYTIDYLATE KINASE/PANTOATE-BETA-ALANINE LIGASE"/>
    <property type="match status" value="1"/>
</dbReference>
<comment type="similarity">
    <text evidence="2 10">Belongs to the cytidylate kinase family. Type 1 subfamily.</text>
</comment>
<evidence type="ECO:0000256" key="7">
    <source>
        <dbReference type="ARBA" id="ARBA00022840"/>
    </source>
</evidence>
<accession>A0A5B8SY19</accession>
<evidence type="ECO:0000256" key="11">
    <source>
        <dbReference type="SAM" id="MobiDB-lite"/>
    </source>
</evidence>
<feature type="compositionally biased region" description="Basic and acidic residues" evidence="11">
    <location>
        <begin position="1"/>
        <end position="11"/>
    </location>
</feature>
<evidence type="ECO:0000313" key="13">
    <source>
        <dbReference type="EMBL" id="QEA39723.1"/>
    </source>
</evidence>
<sequence length="237" mass="25838">MIDEGQTRSKAESSPVLTVDGPGGAGKGTISRLVAERLGWHLLDSGALYRLTALAAAWHDVVLDDEDALEPLAANLDVCFLSDGGDARILMEGHDVSQSIRTEQIGDRASQVAALPRVRQALLQRQRDFRQSPGLVADGRDMGTVVFPEATLKIFLTASAEERARRRYLQLRQAGENASLPSLLKEIQLRDARDMQRSVAPLVPAQDAVELDTTHLSISEVVDQLIQRLARIGIVES</sequence>
<dbReference type="HAMAP" id="MF_00238">
    <property type="entry name" value="Cytidyl_kinase_type1"/>
    <property type="match status" value="1"/>
</dbReference>
<dbReference type="InterPro" id="IPR003136">
    <property type="entry name" value="Cytidylate_kin"/>
</dbReference>
<feature type="binding site" evidence="10">
    <location>
        <begin position="21"/>
        <end position="29"/>
    </location>
    <ligand>
        <name>ATP</name>
        <dbReference type="ChEBI" id="CHEBI:30616"/>
    </ligand>
</feature>
<evidence type="ECO:0000256" key="2">
    <source>
        <dbReference type="ARBA" id="ARBA00009427"/>
    </source>
</evidence>
<keyword evidence="7 10" id="KW-0067">ATP-binding</keyword>
<gene>
    <name evidence="10" type="primary">cmk</name>
    <name evidence="13" type="ORF">FGL86_12015</name>
</gene>
<dbReference type="Gene3D" id="3.40.50.300">
    <property type="entry name" value="P-loop containing nucleotide triphosphate hydrolases"/>
    <property type="match status" value="1"/>
</dbReference>
<keyword evidence="5 10" id="KW-0547">Nucleotide-binding</keyword>
<dbReference type="AlphaFoldDB" id="A0A5B8SY19"/>
<protein>
    <recommendedName>
        <fullName evidence="10">Cytidylate kinase</fullName>
        <shortName evidence="10">CK</shortName>
        <ecNumber evidence="10">2.7.4.25</ecNumber>
    </recommendedName>
    <alternativeName>
        <fullName evidence="10">Cytidine monophosphate kinase</fullName>
        <shortName evidence="10">CMP kinase</shortName>
    </alternativeName>
</protein>
<dbReference type="Pfam" id="PF02224">
    <property type="entry name" value="Cytidylate_kin"/>
    <property type="match status" value="1"/>
</dbReference>
<dbReference type="Proteomes" id="UP000321272">
    <property type="component" value="Chromosome"/>
</dbReference>
<evidence type="ECO:0000256" key="8">
    <source>
        <dbReference type="ARBA" id="ARBA00047615"/>
    </source>
</evidence>
<keyword evidence="14" id="KW-1185">Reference proteome</keyword>
<evidence type="ECO:0000256" key="3">
    <source>
        <dbReference type="ARBA" id="ARBA00022490"/>
    </source>
</evidence>
<evidence type="ECO:0000256" key="6">
    <source>
        <dbReference type="ARBA" id="ARBA00022777"/>
    </source>
</evidence>
<dbReference type="PANTHER" id="PTHR21299:SF2">
    <property type="entry name" value="CYTIDYLATE KINASE"/>
    <property type="match status" value="1"/>
</dbReference>
<dbReference type="InterPro" id="IPR011994">
    <property type="entry name" value="Cytidylate_kinase_dom"/>
</dbReference>
<dbReference type="EMBL" id="CP042382">
    <property type="protein sequence ID" value="QEA39723.1"/>
    <property type="molecule type" value="Genomic_DNA"/>
</dbReference>
<dbReference type="KEGG" id="paur:FGL86_12015"/>
<dbReference type="RefSeq" id="WP_147184771.1">
    <property type="nucleotide sequence ID" value="NZ_CP042382.1"/>
</dbReference>
<dbReference type="InterPro" id="IPR027417">
    <property type="entry name" value="P-loop_NTPase"/>
</dbReference>
<dbReference type="OrthoDB" id="9807434at2"/>
<comment type="catalytic activity">
    <reaction evidence="9 10">
        <text>CMP + ATP = CDP + ADP</text>
        <dbReference type="Rhea" id="RHEA:11600"/>
        <dbReference type="ChEBI" id="CHEBI:30616"/>
        <dbReference type="ChEBI" id="CHEBI:58069"/>
        <dbReference type="ChEBI" id="CHEBI:60377"/>
        <dbReference type="ChEBI" id="CHEBI:456216"/>
        <dbReference type="EC" id="2.7.4.25"/>
    </reaction>
</comment>
<dbReference type="GO" id="GO:0005829">
    <property type="term" value="C:cytosol"/>
    <property type="evidence" value="ECO:0007669"/>
    <property type="project" value="TreeGrafter"/>
</dbReference>
<feature type="domain" description="Cytidylate kinase" evidence="12">
    <location>
        <begin position="18"/>
        <end position="229"/>
    </location>
</feature>
<comment type="subcellular location">
    <subcellularLocation>
        <location evidence="1 10">Cytoplasm</location>
    </subcellularLocation>
</comment>
<dbReference type="CDD" id="cd02020">
    <property type="entry name" value="CMPK"/>
    <property type="match status" value="1"/>
</dbReference>
<keyword evidence="3 10" id="KW-0963">Cytoplasm</keyword>
<evidence type="ECO:0000256" key="4">
    <source>
        <dbReference type="ARBA" id="ARBA00022679"/>
    </source>
</evidence>
<dbReference type="EC" id="2.7.4.25" evidence="10"/>
<proteinExistence type="inferred from homology"/>
<feature type="region of interest" description="Disordered" evidence="11">
    <location>
        <begin position="1"/>
        <end position="23"/>
    </location>
</feature>
<reference evidence="13 14" key="1">
    <citation type="submission" date="2019-06" db="EMBL/GenBank/DDBJ databases">
        <title>Genome analyses of bacteria isolated from kimchi.</title>
        <authorList>
            <person name="Lee S."/>
            <person name="Ahn S."/>
            <person name="Roh S."/>
        </authorList>
    </citation>
    <scope>NUCLEOTIDE SEQUENCE [LARGE SCALE GENOMIC DNA]</scope>
    <source>
        <strain evidence="13 14">CBA4606</strain>
    </source>
</reference>
<evidence type="ECO:0000256" key="5">
    <source>
        <dbReference type="ARBA" id="ARBA00022741"/>
    </source>
</evidence>
<evidence type="ECO:0000256" key="10">
    <source>
        <dbReference type="HAMAP-Rule" id="MF_00238"/>
    </source>
</evidence>
<dbReference type="GO" id="GO:0036431">
    <property type="term" value="F:dCMP kinase activity"/>
    <property type="evidence" value="ECO:0007669"/>
    <property type="project" value="InterPro"/>
</dbReference>
<dbReference type="GO" id="GO:0015949">
    <property type="term" value="P:nucleobase-containing small molecule interconversion"/>
    <property type="evidence" value="ECO:0007669"/>
    <property type="project" value="TreeGrafter"/>
</dbReference>
<evidence type="ECO:0000313" key="14">
    <source>
        <dbReference type="Proteomes" id="UP000321272"/>
    </source>
</evidence>